<protein>
    <submittedName>
        <fullName evidence="1">Uncharacterized protein</fullName>
    </submittedName>
</protein>
<reference evidence="1" key="1">
    <citation type="submission" date="2013-07" db="EMBL/GenBank/DDBJ databases">
        <title>The genome of an arbuscular mycorrhizal fungus provides insights into the evolution of the oldest plant symbiosis.</title>
        <authorList>
            <consortium name="DOE Joint Genome Institute"/>
            <person name="Tisserant E."/>
            <person name="Malbreil M."/>
            <person name="Kuo A."/>
            <person name="Kohler A."/>
            <person name="Symeonidi A."/>
            <person name="Balestrini R."/>
            <person name="Charron P."/>
            <person name="Duensing N."/>
            <person name="Frei-dit-Frey N."/>
            <person name="Gianinazzi-Pearson V."/>
            <person name="Gilbert B."/>
            <person name="Handa Y."/>
            <person name="Hijri M."/>
            <person name="Kaul R."/>
            <person name="Kawaguchi M."/>
            <person name="Krajinski F."/>
            <person name="Lammers P."/>
            <person name="Lapierre D."/>
            <person name="Masclaux F.G."/>
            <person name="Murat C."/>
            <person name="Morin E."/>
            <person name="Ndikumana S."/>
            <person name="Pagni M."/>
            <person name="Petitpierre D."/>
            <person name="Requena N."/>
            <person name="Rosikiewicz P."/>
            <person name="Riley R."/>
            <person name="Saito K."/>
            <person name="San Clemente H."/>
            <person name="Shapiro H."/>
            <person name="van Tuinen D."/>
            <person name="Becard G."/>
            <person name="Bonfante P."/>
            <person name="Paszkowski U."/>
            <person name="Shachar-Hill Y."/>
            <person name="Young J.P."/>
            <person name="Sanders I.R."/>
            <person name="Henrissat B."/>
            <person name="Rensing S.A."/>
            <person name="Grigoriev I.V."/>
            <person name="Corradi N."/>
            <person name="Roux C."/>
            <person name="Martin F."/>
        </authorList>
    </citation>
    <scope>NUCLEOTIDE SEQUENCE</scope>
    <source>
        <strain evidence="1">DAOM 197198</strain>
    </source>
</reference>
<proteinExistence type="predicted"/>
<dbReference type="HOGENOM" id="CLU_3088408_0_0_1"/>
<sequence length="52" mass="6006">MKRMDKSNSSIIPHYGLSKLLKIGLIFRIYGHIIDLQRLGVLQYVANYSILD</sequence>
<dbReference type="AlphaFoldDB" id="U9TYN0"/>
<name>U9TYN0_RHIID</name>
<accession>U9TYN0</accession>
<dbReference type="EMBL" id="KI284057">
    <property type="protein sequence ID" value="ESA13274.1"/>
    <property type="molecule type" value="Genomic_DNA"/>
</dbReference>
<evidence type="ECO:0000313" key="1">
    <source>
        <dbReference type="EMBL" id="ESA13274.1"/>
    </source>
</evidence>
<gene>
    <name evidence="1" type="ORF">GLOINDRAFT_26208</name>
</gene>
<organism evidence="1">
    <name type="scientific">Rhizophagus irregularis (strain DAOM 181602 / DAOM 197198 / MUCL 43194)</name>
    <name type="common">Arbuscular mycorrhizal fungus</name>
    <name type="synonym">Glomus intraradices</name>
    <dbReference type="NCBI Taxonomy" id="747089"/>
    <lineage>
        <taxon>Eukaryota</taxon>
        <taxon>Fungi</taxon>
        <taxon>Fungi incertae sedis</taxon>
        <taxon>Mucoromycota</taxon>
        <taxon>Glomeromycotina</taxon>
        <taxon>Glomeromycetes</taxon>
        <taxon>Glomerales</taxon>
        <taxon>Glomeraceae</taxon>
        <taxon>Rhizophagus</taxon>
    </lineage>
</organism>